<organism evidence="2 3">
    <name type="scientific">Penstemon davidsonii</name>
    <dbReference type="NCBI Taxonomy" id="160366"/>
    <lineage>
        <taxon>Eukaryota</taxon>
        <taxon>Viridiplantae</taxon>
        <taxon>Streptophyta</taxon>
        <taxon>Embryophyta</taxon>
        <taxon>Tracheophyta</taxon>
        <taxon>Spermatophyta</taxon>
        <taxon>Magnoliopsida</taxon>
        <taxon>eudicotyledons</taxon>
        <taxon>Gunneridae</taxon>
        <taxon>Pentapetalae</taxon>
        <taxon>asterids</taxon>
        <taxon>lamiids</taxon>
        <taxon>Lamiales</taxon>
        <taxon>Plantaginaceae</taxon>
        <taxon>Cheloneae</taxon>
        <taxon>Penstemon</taxon>
    </lineage>
</organism>
<gene>
    <name evidence="2" type="ORF">RD792_005384</name>
</gene>
<dbReference type="PANTHER" id="PTHR37724:SF1">
    <property type="entry name" value="OS02G0564300 PROTEIN"/>
    <property type="match status" value="1"/>
</dbReference>
<keyword evidence="3" id="KW-1185">Reference proteome</keyword>
<sequence>MVFSSIFINNPSKTLLYKLTFLRWMSGGPRTFPGGLNKWQWKRMHEKKAREKEKRLLDQEKQVYQARIRSQIRANLESDENPEKPDLNQPNYGPLSPEDHIKALADRFMKEGAEDLYNEADGPLEIPATKPNKSQFTGKPIDLKKFVTEKSGSVGGGNLRNCRHFSTYTLF</sequence>
<dbReference type="Proteomes" id="UP001291926">
    <property type="component" value="Unassembled WGS sequence"/>
</dbReference>
<dbReference type="EMBL" id="JAYDYQ010001088">
    <property type="protein sequence ID" value="KAK4489572.1"/>
    <property type="molecule type" value="Genomic_DNA"/>
</dbReference>
<dbReference type="PANTHER" id="PTHR37724">
    <property type="entry name" value="OS02G0564300 PROTEIN"/>
    <property type="match status" value="1"/>
</dbReference>
<protein>
    <submittedName>
        <fullName evidence="2">Uncharacterized protein</fullName>
    </submittedName>
</protein>
<proteinExistence type="predicted"/>
<evidence type="ECO:0000313" key="3">
    <source>
        <dbReference type="Proteomes" id="UP001291926"/>
    </source>
</evidence>
<evidence type="ECO:0000313" key="2">
    <source>
        <dbReference type="EMBL" id="KAK4489572.1"/>
    </source>
</evidence>
<comment type="caution">
    <text evidence="2">The sequence shown here is derived from an EMBL/GenBank/DDBJ whole genome shotgun (WGS) entry which is preliminary data.</text>
</comment>
<evidence type="ECO:0000256" key="1">
    <source>
        <dbReference type="SAM" id="MobiDB-lite"/>
    </source>
</evidence>
<feature type="region of interest" description="Disordered" evidence="1">
    <location>
        <begin position="71"/>
        <end position="98"/>
    </location>
</feature>
<name>A0ABR0DK12_9LAMI</name>
<reference evidence="2 3" key="1">
    <citation type="journal article" date="2023" name="bioRxiv">
        <title>Genome report: Whole genome sequence and annotation of Penstemon davidsonii.</title>
        <authorList>
            <person name="Ostevik K.L."/>
            <person name="Alabady M."/>
            <person name="Zhang M."/>
            <person name="Rausher M.D."/>
        </authorList>
    </citation>
    <scope>NUCLEOTIDE SEQUENCE [LARGE SCALE GENOMIC DNA]</scope>
    <source>
        <strain evidence="2">DNT005</strain>
        <tissue evidence="2">Whole leaf</tissue>
    </source>
</reference>
<accession>A0ABR0DK12</accession>